<protein>
    <recommendedName>
        <fullName evidence="4">Thioredoxin domain-containing protein</fullName>
    </recommendedName>
</protein>
<sequence length="170" mass="17754">MDFTTSALIASWAAILLLALVVSGLIRQVHQLTRERTQHHPTAVGIQPGAAAPGLAGVLEPGRDGVLLFLDADCRTCGEVLTEAAAWASRHGSGEVQLHAVYAGAPVSGGELPVTGHRPDLFEAYDAIATPFAVATDPRGRVLRSEPLGSATALLRLLDDIHPGQLRSAS</sequence>
<keyword evidence="1" id="KW-0472">Membrane</keyword>
<keyword evidence="1" id="KW-1133">Transmembrane helix</keyword>
<comment type="caution">
    <text evidence="2">The sequence shown here is derived from an EMBL/GenBank/DDBJ whole genome shotgun (WGS) entry which is preliminary data.</text>
</comment>
<evidence type="ECO:0000313" key="3">
    <source>
        <dbReference type="Proteomes" id="UP000466345"/>
    </source>
</evidence>
<organism evidence="2 3">
    <name type="scientific">Streptomyces smaragdinus</name>
    <dbReference type="NCBI Taxonomy" id="2585196"/>
    <lineage>
        <taxon>Bacteria</taxon>
        <taxon>Bacillati</taxon>
        <taxon>Actinomycetota</taxon>
        <taxon>Actinomycetes</taxon>
        <taxon>Kitasatosporales</taxon>
        <taxon>Streptomycetaceae</taxon>
        <taxon>Streptomyces</taxon>
    </lineage>
</organism>
<dbReference type="EMBL" id="WEGJ01000021">
    <property type="protein sequence ID" value="MQY14417.1"/>
    <property type="molecule type" value="Genomic_DNA"/>
</dbReference>
<accession>A0A7K0CLQ7</accession>
<dbReference type="Proteomes" id="UP000466345">
    <property type="component" value="Unassembled WGS sequence"/>
</dbReference>
<keyword evidence="3" id="KW-1185">Reference proteome</keyword>
<reference evidence="2 3" key="1">
    <citation type="submission" date="2019-10" db="EMBL/GenBank/DDBJ databases">
        <title>Streptomyces smaragdinus sp. nov. and Streptomyces fabii sp. nov., isolated from the gut of fungus growing-termite Macrotermes natalensis.</title>
        <authorList>
            <person name="Schwitalla J."/>
            <person name="Benndorf R."/>
            <person name="Martin K."/>
            <person name="De Beer W."/>
            <person name="Kaster A.-K."/>
            <person name="Vollmers J."/>
            <person name="Poulsen M."/>
            <person name="Beemelmanns C."/>
        </authorList>
    </citation>
    <scope>NUCLEOTIDE SEQUENCE [LARGE SCALE GENOMIC DNA]</scope>
    <source>
        <strain evidence="2 3">RB5</strain>
    </source>
</reference>
<gene>
    <name evidence="2" type="ORF">SRB5_45840</name>
</gene>
<dbReference type="RefSeq" id="WP_153455080.1">
    <property type="nucleotide sequence ID" value="NZ_WEGJ01000021.1"/>
</dbReference>
<evidence type="ECO:0000256" key="1">
    <source>
        <dbReference type="SAM" id="Phobius"/>
    </source>
</evidence>
<name>A0A7K0CLQ7_9ACTN</name>
<keyword evidence="1" id="KW-0812">Transmembrane</keyword>
<evidence type="ECO:0008006" key="4">
    <source>
        <dbReference type="Google" id="ProtNLM"/>
    </source>
</evidence>
<dbReference type="AlphaFoldDB" id="A0A7K0CLQ7"/>
<feature type="transmembrane region" description="Helical" evidence="1">
    <location>
        <begin position="6"/>
        <end position="26"/>
    </location>
</feature>
<dbReference type="OrthoDB" id="5191453at2"/>
<proteinExistence type="predicted"/>
<evidence type="ECO:0000313" key="2">
    <source>
        <dbReference type="EMBL" id="MQY14417.1"/>
    </source>
</evidence>